<feature type="region of interest" description="Disordered" evidence="1">
    <location>
        <begin position="220"/>
        <end position="275"/>
    </location>
</feature>
<evidence type="ECO:0000313" key="4">
    <source>
        <dbReference type="Proteomes" id="UP001562425"/>
    </source>
</evidence>
<dbReference type="Proteomes" id="UP001562425">
    <property type="component" value="Unassembled WGS sequence"/>
</dbReference>
<name>A0ABD1CZQ5_CULPP</name>
<organism evidence="3 4">
    <name type="scientific">Culex pipiens pipiens</name>
    <name type="common">Northern house mosquito</name>
    <dbReference type="NCBI Taxonomy" id="38569"/>
    <lineage>
        <taxon>Eukaryota</taxon>
        <taxon>Metazoa</taxon>
        <taxon>Ecdysozoa</taxon>
        <taxon>Arthropoda</taxon>
        <taxon>Hexapoda</taxon>
        <taxon>Insecta</taxon>
        <taxon>Pterygota</taxon>
        <taxon>Neoptera</taxon>
        <taxon>Endopterygota</taxon>
        <taxon>Diptera</taxon>
        <taxon>Nematocera</taxon>
        <taxon>Culicoidea</taxon>
        <taxon>Culicidae</taxon>
        <taxon>Culicinae</taxon>
        <taxon>Culicini</taxon>
        <taxon>Culex</taxon>
        <taxon>Culex</taxon>
    </lineage>
</organism>
<evidence type="ECO:0008006" key="5">
    <source>
        <dbReference type="Google" id="ProtNLM"/>
    </source>
</evidence>
<accession>A0ABD1CZQ5</accession>
<feature type="compositionally biased region" description="Polar residues" evidence="1">
    <location>
        <begin position="100"/>
        <end position="113"/>
    </location>
</feature>
<protein>
    <recommendedName>
        <fullName evidence="5">Secreted protein</fullName>
    </recommendedName>
</protein>
<keyword evidence="4" id="KW-1185">Reference proteome</keyword>
<dbReference type="EMBL" id="JBEHCU010008595">
    <property type="protein sequence ID" value="KAL1381497.1"/>
    <property type="molecule type" value="Genomic_DNA"/>
</dbReference>
<feature type="chain" id="PRO_5044743535" description="Secreted protein" evidence="2">
    <location>
        <begin position="26"/>
        <end position="275"/>
    </location>
</feature>
<evidence type="ECO:0000256" key="1">
    <source>
        <dbReference type="SAM" id="MobiDB-lite"/>
    </source>
</evidence>
<reference evidence="3 4" key="1">
    <citation type="submission" date="2024-05" db="EMBL/GenBank/DDBJ databases">
        <title>Culex pipiens pipiens assembly and annotation.</title>
        <authorList>
            <person name="Alout H."/>
            <person name="Durand T."/>
        </authorList>
    </citation>
    <scope>NUCLEOTIDE SEQUENCE [LARGE SCALE GENOMIC DNA]</scope>
    <source>
        <strain evidence="3">HA-2024</strain>
        <tissue evidence="3">Whole body</tissue>
    </source>
</reference>
<gene>
    <name evidence="3" type="ORF">pipiens_001382</name>
</gene>
<feature type="compositionally biased region" description="Basic residues" evidence="1">
    <location>
        <begin position="242"/>
        <end position="253"/>
    </location>
</feature>
<feature type="signal peptide" evidence="2">
    <location>
        <begin position="1"/>
        <end position="25"/>
    </location>
</feature>
<dbReference type="AlphaFoldDB" id="A0ABD1CZQ5"/>
<comment type="caution">
    <text evidence="3">The sequence shown here is derived from an EMBL/GenBank/DDBJ whole genome shotgun (WGS) entry which is preliminary data.</text>
</comment>
<evidence type="ECO:0000256" key="2">
    <source>
        <dbReference type="SAM" id="SignalP"/>
    </source>
</evidence>
<feature type="compositionally biased region" description="Basic and acidic residues" evidence="1">
    <location>
        <begin position="121"/>
        <end position="139"/>
    </location>
</feature>
<keyword evidence="2" id="KW-0732">Signal</keyword>
<feature type="region of interest" description="Disordered" evidence="1">
    <location>
        <begin position="77"/>
        <end position="155"/>
    </location>
</feature>
<sequence length="275" mass="30348">MKFLLRIIGLLLMLLAFDAASYANAFIVPEELPSILSLVYSNIPPIKKGTDSRLGFGFRLGDHADFQVQFEIGPQQRTRPIGSLSGNNKRDVDSEDYQNYKKQTSSASNSKNPGKTWLETWSKETKQKQHFNKEKHRDAIQSGPSSSSSSLAAAAVPTGMPASPMIDHSAFNQLQQLYDMNKPKDETLLGTLPAAELDERLNAQKRSELVFRPMPAENEVEQGLPSFKPLPAGTMSGTLRKTTPRRNVVRRRTTGSAGNSQKDKISADLADVSLD</sequence>
<proteinExistence type="predicted"/>
<feature type="compositionally biased region" description="Low complexity" evidence="1">
    <location>
        <begin position="145"/>
        <end position="155"/>
    </location>
</feature>
<evidence type="ECO:0000313" key="3">
    <source>
        <dbReference type="EMBL" id="KAL1381497.1"/>
    </source>
</evidence>